<dbReference type="EMBL" id="DRGL01000013">
    <property type="protein sequence ID" value="HEA19687.1"/>
    <property type="molecule type" value="Genomic_DNA"/>
</dbReference>
<protein>
    <submittedName>
        <fullName evidence="1">Uncharacterized protein</fullName>
    </submittedName>
</protein>
<proteinExistence type="predicted"/>
<dbReference type="AlphaFoldDB" id="A0A831QN39"/>
<evidence type="ECO:0000313" key="1">
    <source>
        <dbReference type="EMBL" id="HEA19687.1"/>
    </source>
</evidence>
<name>A0A831QN39_9FLAO</name>
<dbReference type="Proteomes" id="UP000886191">
    <property type="component" value="Unassembled WGS sequence"/>
</dbReference>
<gene>
    <name evidence="1" type="ORF">ENH87_02065</name>
</gene>
<comment type="caution">
    <text evidence="1">The sequence shown here is derived from an EMBL/GenBank/DDBJ whole genome shotgun (WGS) entry which is preliminary data.</text>
</comment>
<accession>A0A831QN39</accession>
<reference evidence="1" key="1">
    <citation type="journal article" date="2020" name="mSystems">
        <title>Genome- and Community-Level Interaction Insights into Carbon Utilization and Element Cycling Functions of Hydrothermarchaeota in Hydrothermal Sediment.</title>
        <authorList>
            <person name="Zhou Z."/>
            <person name="Liu Y."/>
            <person name="Xu W."/>
            <person name="Pan J."/>
            <person name="Luo Z.H."/>
            <person name="Li M."/>
        </authorList>
    </citation>
    <scope>NUCLEOTIDE SEQUENCE [LARGE SCALE GENOMIC DNA]</scope>
    <source>
        <strain evidence="1">HyVt-345</strain>
    </source>
</reference>
<sequence length="244" mass="28046">MNPLCGVLAFVSHPCRREDFFIEVNMGKFIDLTGQKFGRLQVLGRDGVVGGGVSVFWFCRCDCGKIKTVSGDQLRCGGTKSCGCLQRDLTAKRFRTHGHSVGSIKTKEFQAWCGLRRRCYNRKRKDYKSYGGYGIRVCDRWLYSFENFLADMGCAPSPKHTIERIDNDGDYTPENCKWATMKEQCRNKRTNIWIEFNGKKMILGDWATELNVPKSTFYRKIRECNIQQIADKAGYSYSEDKNLI</sequence>
<organism evidence="1">
    <name type="scientific">Pricia antarctica</name>
    <dbReference type="NCBI Taxonomy" id="641691"/>
    <lineage>
        <taxon>Bacteria</taxon>
        <taxon>Pseudomonadati</taxon>
        <taxon>Bacteroidota</taxon>
        <taxon>Flavobacteriia</taxon>
        <taxon>Flavobacteriales</taxon>
        <taxon>Flavobacteriaceae</taxon>
        <taxon>Pricia</taxon>
    </lineage>
</organism>